<evidence type="ECO:0000313" key="2">
    <source>
        <dbReference type="EMBL" id="RAK59827.1"/>
    </source>
</evidence>
<organism evidence="2 3">
    <name type="scientific">Phenylobacterium hankyongense</name>
    <dbReference type="NCBI Taxonomy" id="1813876"/>
    <lineage>
        <taxon>Bacteria</taxon>
        <taxon>Pseudomonadati</taxon>
        <taxon>Pseudomonadota</taxon>
        <taxon>Alphaproteobacteria</taxon>
        <taxon>Caulobacterales</taxon>
        <taxon>Caulobacteraceae</taxon>
        <taxon>Phenylobacterium</taxon>
    </lineage>
</organism>
<gene>
    <name evidence="2" type="ORF">DJ021_08420</name>
</gene>
<dbReference type="RefSeq" id="WP_111457120.1">
    <property type="nucleotide sequence ID" value="NZ_QFYP01000001.1"/>
</dbReference>
<proteinExistence type="predicted"/>
<accession>A0A328AZ09</accession>
<dbReference type="AlphaFoldDB" id="A0A328AZ09"/>
<feature type="signal peptide" evidence="1">
    <location>
        <begin position="1"/>
        <end position="22"/>
    </location>
</feature>
<keyword evidence="1" id="KW-0732">Signal</keyword>
<dbReference type="Proteomes" id="UP000249842">
    <property type="component" value="Unassembled WGS sequence"/>
</dbReference>
<evidence type="ECO:0000313" key="3">
    <source>
        <dbReference type="Proteomes" id="UP000249842"/>
    </source>
</evidence>
<evidence type="ECO:0000256" key="1">
    <source>
        <dbReference type="SAM" id="SignalP"/>
    </source>
</evidence>
<sequence length="181" mass="18337">MKTILAALAGAAILAAPLPVLAQSHGGGSGSHGGGGGFHGGGFHGGPGPAAIGGYHPGGVRPAYGSGPHYGDGEGHYAGGYRGDHGYSHYRGGYPYYAGGLGLGFALGLNAGYGPWSYGSPWYDYYDAPFYGYSRTVTVENNTPPPPVYDAAPPAPAAQAAPACGSWSWDAARQAYNWVPC</sequence>
<dbReference type="EMBL" id="QFYP01000001">
    <property type="protein sequence ID" value="RAK59827.1"/>
    <property type="molecule type" value="Genomic_DNA"/>
</dbReference>
<comment type="caution">
    <text evidence="2">The sequence shown here is derived from an EMBL/GenBank/DDBJ whole genome shotgun (WGS) entry which is preliminary data.</text>
</comment>
<protein>
    <submittedName>
        <fullName evidence="2">Uncharacterized protein</fullName>
    </submittedName>
</protein>
<keyword evidence="3" id="KW-1185">Reference proteome</keyword>
<feature type="chain" id="PRO_5016241857" evidence="1">
    <location>
        <begin position="23"/>
        <end position="181"/>
    </location>
</feature>
<name>A0A328AZ09_9CAUL</name>
<reference evidence="3" key="1">
    <citation type="submission" date="2018-05" db="EMBL/GenBank/DDBJ databases">
        <authorList>
            <person name="Li X."/>
        </authorList>
    </citation>
    <scope>NUCLEOTIDE SEQUENCE [LARGE SCALE GENOMIC DNA]</scope>
    <source>
        <strain evidence="3">HKS-05</strain>
    </source>
</reference>